<dbReference type="Proteomes" id="UP000244180">
    <property type="component" value="Unassembled WGS sequence"/>
</dbReference>
<gene>
    <name evidence="2" type="ORF">HSCHL_1147</name>
</gene>
<name>A0A2T5G6K5_HYDSH</name>
<proteinExistence type="predicted"/>
<comment type="caution">
    <text evidence="2">The sequence shown here is derived from an EMBL/GenBank/DDBJ whole genome shotgun (WGS) entry which is preliminary data.</text>
</comment>
<dbReference type="RefSeq" id="WP_273000592.1">
    <property type="nucleotide sequence ID" value="NZ_PEBV01000038.1"/>
</dbReference>
<dbReference type="AlphaFoldDB" id="A0A2T5G6K5"/>
<evidence type="ECO:0000259" key="1">
    <source>
        <dbReference type="Pfam" id="PF21758"/>
    </source>
</evidence>
<organism evidence="2 3">
    <name type="scientific">Hydrogenibacillus schlegelii</name>
    <name type="common">Bacillus schlegelii</name>
    <dbReference type="NCBI Taxonomy" id="1484"/>
    <lineage>
        <taxon>Bacteria</taxon>
        <taxon>Bacillati</taxon>
        <taxon>Bacillota</taxon>
        <taxon>Bacilli</taxon>
        <taxon>Bacillales</taxon>
        <taxon>Bacillales Family X. Incertae Sedis</taxon>
        <taxon>Hydrogenibacillus</taxon>
    </lineage>
</organism>
<reference evidence="2 3" key="1">
    <citation type="submission" date="2017-08" db="EMBL/GenBank/DDBJ databases">
        <title>Burning lignite coal seam in the remote Altai Mountains harbors a hydrogen-driven thermophilic microbial community.</title>
        <authorList>
            <person name="Kadnikov V.V."/>
            <person name="Mardanov A.V."/>
            <person name="Ivasenko D."/>
            <person name="Beletsky A.V."/>
            <person name="Karnachuk O.V."/>
            <person name="Ravin N.V."/>
        </authorList>
    </citation>
    <scope>NUCLEOTIDE SEQUENCE [LARGE SCALE GENOMIC DNA]</scope>
    <source>
        <strain evidence="2">AL33</strain>
    </source>
</reference>
<sequence length="118" mass="12746">MTGFPFDVRLRTVPMGKDIAFLITGGQAHIGAVATAYPVGDRVRVAVHALPGHREGDLAAGVARMATEALGCTVVVAMGIHVEGVTKEEINTIVRTVRRLMEDELARIARWTARRTRA</sequence>
<evidence type="ECO:0000313" key="2">
    <source>
        <dbReference type="EMBL" id="PTQ51810.1"/>
    </source>
</evidence>
<dbReference type="InterPro" id="IPR048844">
    <property type="entry name" value="LpdD_chaperone-like"/>
</dbReference>
<feature type="domain" description="Prenylated flavin chaperone LpdD-like" evidence="1">
    <location>
        <begin position="6"/>
        <end position="107"/>
    </location>
</feature>
<evidence type="ECO:0000313" key="3">
    <source>
        <dbReference type="Proteomes" id="UP000244180"/>
    </source>
</evidence>
<dbReference type="EMBL" id="PEBV01000038">
    <property type="protein sequence ID" value="PTQ51810.1"/>
    <property type="molecule type" value="Genomic_DNA"/>
</dbReference>
<protein>
    <recommendedName>
        <fullName evidence="1">Prenylated flavin chaperone LpdD-like domain-containing protein</fullName>
    </recommendedName>
</protein>
<dbReference type="Pfam" id="PF21758">
    <property type="entry name" value="PAC_bac"/>
    <property type="match status" value="1"/>
</dbReference>
<accession>A0A2T5G6K5</accession>